<evidence type="ECO:0000259" key="2">
    <source>
        <dbReference type="Pfam" id="PF08486"/>
    </source>
</evidence>
<dbReference type="InterPro" id="IPR013486">
    <property type="entry name" value="SpoIID/LytB"/>
</dbReference>
<gene>
    <name evidence="3" type="ORF">A3D77_04880</name>
</gene>
<evidence type="ECO:0000256" key="1">
    <source>
        <dbReference type="SAM" id="MobiDB-lite"/>
    </source>
</evidence>
<feature type="region of interest" description="Disordered" evidence="1">
    <location>
        <begin position="477"/>
        <end position="503"/>
    </location>
</feature>
<organism evidence="3 4">
    <name type="scientific">Candidatus Gottesmanbacteria bacterium RIFCSPHIGHO2_02_FULL_39_11</name>
    <dbReference type="NCBI Taxonomy" id="1798382"/>
    <lineage>
        <taxon>Bacteria</taxon>
        <taxon>Candidatus Gottesmaniibacteriota</taxon>
    </lineage>
</organism>
<dbReference type="STRING" id="1798382.A3D77_04880"/>
<dbReference type="EMBL" id="MFJL01000036">
    <property type="protein sequence ID" value="OGG13404.1"/>
    <property type="molecule type" value="Genomic_DNA"/>
</dbReference>
<protein>
    <recommendedName>
        <fullName evidence="2">Sporulation stage II protein D amidase enhancer LytB N-terminal domain-containing protein</fullName>
    </recommendedName>
</protein>
<dbReference type="Pfam" id="PF08486">
    <property type="entry name" value="SpoIID"/>
    <property type="match status" value="1"/>
</dbReference>
<sequence length="573" mass="63469">MLKKISVGLLLSVICYLLLVNISFVHADELSDIESELGDLKKALQMSVSATTPLEKDLNRIQQQLNAIKAKTAQVEADITKKQIEVTEGEHLLGLAQELLNEKVKSWYKSHQEFESLGISFLFKRNIQDAIRSLGYQKKIVENDRDTIVKTVLYIKDLEDKKVQLESEKVRLTAIKEETDKQAGFLQGEIGKAKSYQATLSRKIAELSAKQQALVAAKLASLNLPTSLGAGPLYCTDDRKLDPGFGSAFAFFTYGIPHRVGLNQYGALGRAKAGQNYKDILQAYFSGVSFEKRDPNTTIKVEGYGDKKLDEYMLGIYEMPGNWPLEALKAQVVAARSYALAYTNNGANQICTTQSCQVYKGGNKGGDWERAVKETEGEVLVAGGNVVKAWYASTFGGYSFASEDVWGSSTSWTKRMRDASGDVGSFSDLSDRAFDKESPCFYAAQGFRTEYNKSAWLKREEVADIVNVLLLAKKDSGTTNHLSQPDKPNPDNEETWNPGRVKDELKSRGVTPYNTVSDISVDWDKGSGRTTSVMIKGDGGENNFDGGEFKNFFNVRAPANIQIVGPLYNVERR</sequence>
<evidence type="ECO:0000313" key="4">
    <source>
        <dbReference type="Proteomes" id="UP000176923"/>
    </source>
</evidence>
<comment type="caution">
    <text evidence="3">The sequence shown here is derived from an EMBL/GenBank/DDBJ whole genome shotgun (WGS) entry which is preliminary data.</text>
</comment>
<reference evidence="3 4" key="1">
    <citation type="journal article" date="2016" name="Nat. Commun.">
        <title>Thousands of microbial genomes shed light on interconnected biogeochemical processes in an aquifer system.</title>
        <authorList>
            <person name="Anantharaman K."/>
            <person name="Brown C.T."/>
            <person name="Hug L.A."/>
            <person name="Sharon I."/>
            <person name="Castelle C.J."/>
            <person name="Probst A.J."/>
            <person name="Thomas B.C."/>
            <person name="Singh A."/>
            <person name="Wilkins M.J."/>
            <person name="Karaoz U."/>
            <person name="Brodie E.L."/>
            <person name="Williams K.H."/>
            <person name="Hubbard S.S."/>
            <person name="Banfield J.F."/>
        </authorList>
    </citation>
    <scope>NUCLEOTIDE SEQUENCE [LARGE SCALE GENOMIC DNA]</scope>
</reference>
<dbReference type="Gene3D" id="6.10.250.3150">
    <property type="match status" value="1"/>
</dbReference>
<dbReference type="GO" id="GO:0030435">
    <property type="term" value="P:sporulation resulting in formation of a cellular spore"/>
    <property type="evidence" value="ECO:0007669"/>
    <property type="project" value="InterPro"/>
</dbReference>
<dbReference type="Proteomes" id="UP000176923">
    <property type="component" value="Unassembled WGS sequence"/>
</dbReference>
<name>A0A1F5ZM47_9BACT</name>
<feature type="domain" description="Sporulation stage II protein D amidase enhancer LytB N-terminal" evidence="2">
    <location>
        <begin position="308"/>
        <end position="381"/>
    </location>
</feature>
<dbReference type="InterPro" id="IPR013693">
    <property type="entry name" value="SpoIID/LytB_N"/>
</dbReference>
<dbReference type="NCBIfam" id="TIGR02669">
    <property type="entry name" value="SpoIID_LytB"/>
    <property type="match status" value="1"/>
</dbReference>
<proteinExistence type="predicted"/>
<accession>A0A1F5ZM47</accession>
<evidence type="ECO:0000313" key="3">
    <source>
        <dbReference type="EMBL" id="OGG13404.1"/>
    </source>
</evidence>
<dbReference type="AlphaFoldDB" id="A0A1F5ZM47"/>